<gene>
    <name evidence="2" type="ORF">Cch02nite_46830</name>
</gene>
<feature type="region of interest" description="Disordered" evidence="1">
    <location>
        <begin position="15"/>
        <end position="72"/>
    </location>
</feature>
<evidence type="ECO:0000256" key="1">
    <source>
        <dbReference type="SAM" id="MobiDB-lite"/>
    </source>
</evidence>
<feature type="compositionally biased region" description="Basic and acidic residues" evidence="1">
    <location>
        <begin position="52"/>
        <end position="63"/>
    </location>
</feature>
<organism evidence="2 3">
    <name type="scientific">Catellatospora chokoriensis</name>
    <dbReference type="NCBI Taxonomy" id="310353"/>
    <lineage>
        <taxon>Bacteria</taxon>
        <taxon>Bacillati</taxon>
        <taxon>Actinomycetota</taxon>
        <taxon>Actinomycetes</taxon>
        <taxon>Micromonosporales</taxon>
        <taxon>Micromonosporaceae</taxon>
        <taxon>Catellatospora</taxon>
    </lineage>
</organism>
<accession>A0A8J3K9X0</accession>
<name>A0A8J3K9X0_9ACTN</name>
<comment type="caution">
    <text evidence="2">The sequence shown here is derived from an EMBL/GenBank/DDBJ whole genome shotgun (WGS) entry which is preliminary data.</text>
</comment>
<proteinExistence type="predicted"/>
<evidence type="ECO:0000313" key="2">
    <source>
        <dbReference type="EMBL" id="GIF91239.1"/>
    </source>
</evidence>
<sequence length="72" mass="7276">MTQMQSYRAIGGGRISAWRGASSGTPDHLGHVTTGAATRPLAAGRGRAGVHHGTDRAPSHAEQRAVMSGAGA</sequence>
<evidence type="ECO:0000313" key="3">
    <source>
        <dbReference type="Proteomes" id="UP000619293"/>
    </source>
</evidence>
<protein>
    <submittedName>
        <fullName evidence="2">Uncharacterized protein</fullName>
    </submittedName>
</protein>
<keyword evidence="3" id="KW-1185">Reference proteome</keyword>
<dbReference type="AlphaFoldDB" id="A0A8J3K9X0"/>
<dbReference type="Proteomes" id="UP000619293">
    <property type="component" value="Unassembled WGS sequence"/>
</dbReference>
<reference evidence="2 3" key="1">
    <citation type="submission" date="2021-01" db="EMBL/GenBank/DDBJ databases">
        <title>Whole genome shotgun sequence of Catellatospora chokoriensis NBRC 107358.</title>
        <authorList>
            <person name="Komaki H."/>
            <person name="Tamura T."/>
        </authorList>
    </citation>
    <scope>NUCLEOTIDE SEQUENCE [LARGE SCALE GENOMIC DNA]</scope>
    <source>
        <strain evidence="2 3">NBRC 107358</strain>
    </source>
</reference>
<dbReference type="EMBL" id="BONG01000030">
    <property type="protein sequence ID" value="GIF91239.1"/>
    <property type="molecule type" value="Genomic_DNA"/>
</dbReference>